<organism evidence="14 15">
    <name type="scientific">Pichia kluyveri</name>
    <name type="common">Yeast</name>
    <dbReference type="NCBI Taxonomy" id="36015"/>
    <lineage>
        <taxon>Eukaryota</taxon>
        <taxon>Fungi</taxon>
        <taxon>Dikarya</taxon>
        <taxon>Ascomycota</taxon>
        <taxon>Saccharomycotina</taxon>
        <taxon>Pichiomycetes</taxon>
        <taxon>Pichiales</taxon>
        <taxon>Pichiaceae</taxon>
        <taxon>Pichia</taxon>
    </lineage>
</organism>
<protein>
    <recommendedName>
        <fullName evidence="11">Kynurenine 3-monooxygenase</fullName>
        <ecNumber evidence="11">1.14.13.9</ecNumber>
    </recommendedName>
    <alternativeName>
        <fullName evidence="11">Biosynthesis of nicotinic acid protein 4</fullName>
    </alternativeName>
    <alternativeName>
        <fullName evidence="11">Kynurenine 3-hydroxylase</fullName>
    </alternativeName>
</protein>
<sequence>MSETVAVIGAGLVGSLMTLGLAHRGYNVTLIDMRPDPRKTSNKSEKNLRSINLAVSDRGIRALEFVDKEMSERVLKDIIPMHGRMIHTLDGKQESQIYGLFGEHINSIDRGKLNEHLLDEIDLFNENSENSNKIQCIFNHKVAGLSFNTSFAKIKLINGDDKDNDNEIEKNFDFIIGADGSYSNIRYQIQKYIRMNYQQEYIDKCYLELYIPPGENGSFLIDPNHLHIWPRKEFMLIALANEDGSFTSTFFGPWKLTETLNKRELIEPFFNDNFPDAVKLIGMDNIVRVFKENPKGALMQVTCNKYNYSDKAIIIGDASHSMVPFYGQGMNCGFEDVRVLLQLLDKSTTREVAFDSYTESRHEDLKAILKLAIDNYNEMSTKVISSAYLFRKTLDSLLGKLLPKYWIPLYTMVSFRGDIPYSECIRREKRQQTILKIVETSLIGMCAIAGWWKYRKST</sequence>
<evidence type="ECO:0000259" key="13">
    <source>
        <dbReference type="Pfam" id="PF01494"/>
    </source>
</evidence>
<dbReference type="HAMAP" id="MF_01971">
    <property type="entry name" value="Kynurenine_monooxygenase"/>
    <property type="match status" value="1"/>
</dbReference>
<dbReference type="GO" id="GO:0006569">
    <property type="term" value="P:L-tryptophan catabolic process"/>
    <property type="evidence" value="ECO:0007669"/>
    <property type="project" value="UniProtKB-UniRule"/>
</dbReference>
<reference evidence="14 15" key="1">
    <citation type="journal article" date="2023" name="Elife">
        <title>Identification of key yeast species and microbe-microbe interactions impacting larval growth of Drosophila in the wild.</title>
        <authorList>
            <person name="Mure A."/>
            <person name="Sugiura Y."/>
            <person name="Maeda R."/>
            <person name="Honda K."/>
            <person name="Sakurai N."/>
            <person name="Takahashi Y."/>
            <person name="Watada M."/>
            <person name="Katoh T."/>
            <person name="Gotoh A."/>
            <person name="Gotoh Y."/>
            <person name="Taniguchi I."/>
            <person name="Nakamura K."/>
            <person name="Hayashi T."/>
            <person name="Katayama T."/>
            <person name="Uemura T."/>
            <person name="Hattori Y."/>
        </authorList>
    </citation>
    <scope>NUCLEOTIDE SEQUENCE [LARGE SCALE GENOMIC DNA]</scope>
    <source>
        <strain evidence="14 15">PK-24</strain>
    </source>
</reference>
<dbReference type="GO" id="GO:0005741">
    <property type="term" value="C:mitochondrial outer membrane"/>
    <property type="evidence" value="ECO:0007669"/>
    <property type="project" value="UniProtKB-SubCell"/>
</dbReference>
<evidence type="ECO:0000256" key="8">
    <source>
        <dbReference type="ARBA" id="ARBA00023033"/>
    </source>
</evidence>
<name>A0AAV5R1Y5_PICKL</name>
<evidence type="ECO:0000256" key="11">
    <source>
        <dbReference type="HAMAP-Rule" id="MF_03018"/>
    </source>
</evidence>
<comment type="pathway">
    <text evidence="11">Cofactor biosynthesis; NAD(+) biosynthesis; quinolinate from L-kynurenine: step 1/3.</text>
</comment>
<keyword evidence="5 11" id="KW-0274">FAD</keyword>
<keyword evidence="7 11" id="KW-0560">Oxidoreductase</keyword>
<comment type="function">
    <text evidence="11">Catalyzes the hydroxylation of L-kynurenine (L-Kyn) to form 3-hydroxy-L-kynurenine (L-3OHKyn). Required for synthesis of quinolinic acid.</text>
</comment>
<keyword evidence="9 11" id="KW-0496">Mitochondrion</keyword>
<comment type="cofactor">
    <cofactor evidence="1 11">
        <name>FAD</name>
        <dbReference type="ChEBI" id="CHEBI:57692"/>
    </cofactor>
</comment>
<keyword evidence="2 11" id="KW-0285">Flavoprotein</keyword>
<dbReference type="InterPro" id="IPR027545">
    <property type="entry name" value="Kynurenine_monooxygenase"/>
</dbReference>
<feature type="domain" description="FAD dependent oxidoreductase" evidence="12">
    <location>
        <begin position="5"/>
        <end position="73"/>
    </location>
</feature>
<keyword evidence="11" id="KW-0472">Membrane</keyword>
<dbReference type="Gene3D" id="3.50.50.60">
    <property type="entry name" value="FAD/NAD(P)-binding domain"/>
    <property type="match status" value="1"/>
</dbReference>
<keyword evidence="4 11" id="KW-1000">Mitochondrion outer membrane</keyword>
<dbReference type="PANTHER" id="PTHR46028">
    <property type="entry name" value="KYNURENINE 3-MONOOXYGENASE"/>
    <property type="match status" value="1"/>
</dbReference>
<dbReference type="Pfam" id="PF01266">
    <property type="entry name" value="DAO"/>
    <property type="match status" value="1"/>
</dbReference>
<evidence type="ECO:0000259" key="12">
    <source>
        <dbReference type="Pfam" id="PF01266"/>
    </source>
</evidence>
<evidence type="ECO:0000256" key="7">
    <source>
        <dbReference type="ARBA" id="ARBA00023002"/>
    </source>
</evidence>
<dbReference type="GO" id="GO:0071949">
    <property type="term" value="F:FAD binding"/>
    <property type="evidence" value="ECO:0007669"/>
    <property type="project" value="InterPro"/>
</dbReference>
<proteinExistence type="inferred from homology"/>
<evidence type="ECO:0000256" key="2">
    <source>
        <dbReference type="ARBA" id="ARBA00022630"/>
    </source>
</evidence>
<keyword evidence="15" id="KW-1185">Reference proteome</keyword>
<gene>
    <name evidence="11" type="primary">BNA4</name>
    <name evidence="14" type="ORF">DAPK24_018750</name>
</gene>
<dbReference type="Pfam" id="PF01494">
    <property type="entry name" value="FAD_binding_3"/>
    <property type="match status" value="1"/>
</dbReference>
<dbReference type="InterPro" id="IPR006076">
    <property type="entry name" value="FAD-dep_OxRdtase"/>
</dbReference>
<accession>A0AAV5R1Y5</accession>
<evidence type="ECO:0000256" key="5">
    <source>
        <dbReference type="ARBA" id="ARBA00022827"/>
    </source>
</evidence>
<dbReference type="InterPro" id="IPR036188">
    <property type="entry name" value="FAD/NAD-bd_sf"/>
</dbReference>
<keyword evidence="6 11" id="KW-0521">NADP</keyword>
<evidence type="ECO:0000256" key="6">
    <source>
        <dbReference type="ARBA" id="ARBA00022857"/>
    </source>
</evidence>
<evidence type="ECO:0000256" key="3">
    <source>
        <dbReference type="ARBA" id="ARBA00022642"/>
    </source>
</evidence>
<keyword evidence="3 11" id="KW-0662">Pyridine nucleotide biosynthesis</keyword>
<dbReference type="EMBL" id="BTGB01000002">
    <property type="protein sequence ID" value="GMM45300.1"/>
    <property type="molecule type" value="Genomic_DNA"/>
</dbReference>
<dbReference type="GO" id="GO:0070189">
    <property type="term" value="P:kynurenine metabolic process"/>
    <property type="evidence" value="ECO:0007669"/>
    <property type="project" value="TreeGrafter"/>
</dbReference>
<dbReference type="FunFam" id="3.50.50.60:FF:000129">
    <property type="entry name" value="Kynurenine 3-monooxygenase"/>
    <property type="match status" value="1"/>
</dbReference>
<dbReference type="InterPro" id="IPR002938">
    <property type="entry name" value="FAD-bd"/>
</dbReference>
<feature type="domain" description="FAD-binding" evidence="13">
    <location>
        <begin position="161"/>
        <end position="369"/>
    </location>
</feature>
<evidence type="ECO:0000256" key="10">
    <source>
        <dbReference type="ARBA" id="ARBA00047818"/>
    </source>
</evidence>
<comment type="catalytic activity">
    <reaction evidence="10 11">
        <text>L-kynurenine + NADPH + O2 + H(+) = 3-hydroxy-L-kynurenine + NADP(+) + H2O</text>
        <dbReference type="Rhea" id="RHEA:20545"/>
        <dbReference type="ChEBI" id="CHEBI:15377"/>
        <dbReference type="ChEBI" id="CHEBI:15378"/>
        <dbReference type="ChEBI" id="CHEBI:15379"/>
        <dbReference type="ChEBI" id="CHEBI:57783"/>
        <dbReference type="ChEBI" id="CHEBI:57959"/>
        <dbReference type="ChEBI" id="CHEBI:58125"/>
        <dbReference type="ChEBI" id="CHEBI:58349"/>
        <dbReference type="EC" id="1.14.13.9"/>
    </reaction>
</comment>
<dbReference type="AlphaFoldDB" id="A0AAV5R1Y5"/>
<dbReference type="GO" id="GO:0043420">
    <property type="term" value="P:anthranilate metabolic process"/>
    <property type="evidence" value="ECO:0007669"/>
    <property type="project" value="UniProtKB-UniRule"/>
</dbReference>
<comment type="caution">
    <text evidence="14">The sequence shown here is derived from an EMBL/GenBank/DDBJ whole genome shotgun (WGS) entry which is preliminary data.</text>
</comment>
<evidence type="ECO:0000256" key="9">
    <source>
        <dbReference type="ARBA" id="ARBA00023128"/>
    </source>
</evidence>
<dbReference type="SUPFAM" id="SSF51905">
    <property type="entry name" value="FAD/NAD(P)-binding domain"/>
    <property type="match status" value="1"/>
</dbReference>
<dbReference type="GO" id="GO:0034354">
    <property type="term" value="P:'de novo' NAD+ biosynthetic process from L-tryptophan"/>
    <property type="evidence" value="ECO:0007669"/>
    <property type="project" value="UniProtKB-UniRule"/>
</dbReference>
<dbReference type="EC" id="1.14.13.9" evidence="11"/>
<dbReference type="PANTHER" id="PTHR46028:SF2">
    <property type="entry name" value="KYNURENINE 3-MONOOXYGENASE"/>
    <property type="match status" value="1"/>
</dbReference>
<evidence type="ECO:0000256" key="4">
    <source>
        <dbReference type="ARBA" id="ARBA00022787"/>
    </source>
</evidence>
<evidence type="ECO:0000313" key="14">
    <source>
        <dbReference type="EMBL" id="GMM45300.1"/>
    </source>
</evidence>
<dbReference type="PRINTS" id="PR00420">
    <property type="entry name" value="RNGMNOXGNASE"/>
</dbReference>
<comment type="similarity">
    <text evidence="11">Belongs to the aromatic-ring hydroxylase family. KMO subfamily.</text>
</comment>
<evidence type="ECO:0000313" key="15">
    <source>
        <dbReference type="Proteomes" id="UP001378960"/>
    </source>
</evidence>
<keyword evidence="8 11" id="KW-0503">Monooxygenase</keyword>
<comment type="subcellular location">
    <subcellularLocation>
        <location evidence="11">Mitochondrion outer membrane</location>
    </subcellularLocation>
</comment>
<evidence type="ECO:0000256" key="1">
    <source>
        <dbReference type="ARBA" id="ARBA00001974"/>
    </source>
</evidence>
<dbReference type="GO" id="GO:0004502">
    <property type="term" value="F:kynurenine 3-monooxygenase activity"/>
    <property type="evidence" value="ECO:0007669"/>
    <property type="project" value="UniProtKB-UniRule"/>
</dbReference>
<dbReference type="Proteomes" id="UP001378960">
    <property type="component" value="Unassembled WGS sequence"/>
</dbReference>
<dbReference type="GO" id="GO:0019805">
    <property type="term" value="P:quinolinate biosynthetic process"/>
    <property type="evidence" value="ECO:0007669"/>
    <property type="project" value="UniProtKB-UniRule"/>
</dbReference>